<protein>
    <submittedName>
        <fullName evidence="1">Uncharacterized protein</fullName>
    </submittedName>
</protein>
<comment type="caution">
    <text evidence="1">The sequence shown here is derived from an EMBL/GenBank/DDBJ whole genome shotgun (WGS) entry which is preliminary data.</text>
</comment>
<evidence type="ECO:0000313" key="2">
    <source>
        <dbReference type="Proteomes" id="UP001430377"/>
    </source>
</evidence>
<dbReference type="Proteomes" id="UP001430377">
    <property type="component" value="Unassembled WGS sequence"/>
</dbReference>
<sequence length="292" mass="31568">MSDNTTSTSTARCIDRRTLLSGLGAGLVALAGCSDSTGSSNNTDGTPASSPSLETDVLESVTFEGKAGYSSRVIAKFQLAENSKITQVGLINGLGNEVDRAYISERETVAEFVVARLGDSPSERITQGENTLILIGENTEVDVPLTYSASLTLHDVVGPNEHSELPEPQREGREPIGLIVENTGDHPDIAQDVISEDGPHLENFDKETSEEDLGILVESGATTVLPVRSYLAQDFHCSKTHTRDAKLTLKSAFSDPVTFIQTFRYSPKRENFCEISLDGKQTIVERDQTTTE</sequence>
<dbReference type="EMBL" id="RKLR01000011">
    <property type="protein sequence ID" value="MBX0325214.1"/>
    <property type="molecule type" value="Genomic_DNA"/>
</dbReference>
<name>A0AAW4PYN8_9EURY</name>
<accession>A0AAW4PYN8</accession>
<organism evidence="1 2">
    <name type="scientific">Haloarcula rubra</name>
    <dbReference type="NCBI Taxonomy" id="2487747"/>
    <lineage>
        <taxon>Archaea</taxon>
        <taxon>Methanobacteriati</taxon>
        <taxon>Methanobacteriota</taxon>
        <taxon>Stenosarchaea group</taxon>
        <taxon>Halobacteria</taxon>
        <taxon>Halobacteriales</taxon>
        <taxon>Haloarculaceae</taxon>
        <taxon>Haloarcula</taxon>
    </lineage>
</organism>
<evidence type="ECO:0000313" key="1">
    <source>
        <dbReference type="EMBL" id="MBX0325214.1"/>
    </source>
</evidence>
<dbReference type="AlphaFoldDB" id="A0AAW4PYN8"/>
<proteinExistence type="predicted"/>
<gene>
    <name evidence="1" type="ORF">EGH21_19495</name>
</gene>
<dbReference type="RefSeq" id="WP_220620080.1">
    <property type="nucleotide sequence ID" value="NZ_RKLR01000011.1"/>
</dbReference>
<reference evidence="1 2" key="1">
    <citation type="submission" date="2021-06" db="EMBL/GenBank/DDBJ databases">
        <title>Halomicroarcula sp. a new haloarchaeum isolated from saline soil.</title>
        <authorList>
            <person name="Duran-Viseras A."/>
            <person name="Sanchez-Porro C."/>
            <person name="Ventosa A."/>
        </authorList>
    </citation>
    <scope>NUCLEOTIDE SEQUENCE [LARGE SCALE GENOMIC DNA]</scope>
    <source>
        <strain evidence="1 2">F13</strain>
    </source>
</reference>
<keyword evidence="2" id="KW-1185">Reference proteome</keyword>